<dbReference type="AlphaFoldDB" id="A0A7X1DWC2"/>
<proteinExistence type="inferred from homology"/>
<keyword evidence="4 6" id="KW-0274">FAD</keyword>
<dbReference type="PROSITE" id="PS00624">
    <property type="entry name" value="GMC_OXRED_2"/>
    <property type="match status" value="1"/>
</dbReference>
<evidence type="ECO:0000256" key="5">
    <source>
        <dbReference type="ARBA" id="ARBA00023002"/>
    </source>
</evidence>
<keyword evidence="13" id="KW-1185">Reference proteome</keyword>
<keyword evidence="3 7" id="KW-0285">Flavoprotein</keyword>
<evidence type="ECO:0000313" key="13">
    <source>
        <dbReference type="Proteomes" id="UP000534677"/>
    </source>
</evidence>
<dbReference type="PROSITE" id="PS00623">
    <property type="entry name" value="GMC_OXRED_1"/>
    <property type="match status" value="1"/>
</dbReference>
<dbReference type="Gene3D" id="3.50.50.60">
    <property type="entry name" value="FAD/NAD(P)-binding domain"/>
    <property type="match status" value="1"/>
</dbReference>
<dbReference type="PANTHER" id="PTHR11552">
    <property type="entry name" value="GLUCOSE-METHANOL-CHOLINE GMC OXIDOREDUCTASE"/>
    <property type="match status" value="1"/>
</dbReference>
<dbReference type="InterPro" id="IPR000172">
    <property type="entry name" value="GMC_OxRdtase_N"/>
</dbReference>
<gene>
    <name evidence="10" type="ORF">HF209_02355</name>
    <name evidence="11" type="ORF">HF257_01270</name>
</gene>
<dbReference type="InterPro" id="IPR007867">
    <property type="entry name" value="GMC_OxRtase_C"/>
</dbReference>
<dbReference type="InterPro" id="IPR012132">
    <property type="entry name" value="GMC_OxRdtase"/>
</dbReference>
<evidence type="ECO:0000313" key="10">
    <source>
        <dbReference type="EMBL" id="MBC2379777.1"/>
    </source>
</evidence>
<dbReference type="SUPFAM" id="SSF51905">
    <property type="entry name" value="FAD/NAD(P)-binding domain"/>
    <property type="match status" value="1"/>
</dbReference>
<dbReference type="PANTHER" id="PTHR11552:SF147">
    <property type="entry name" value="CHOLINE DEHYDROGENASE, MITOCHONDRIAL"/>
    <property type="match status" value="1"/>
</dbReference>
<dbReference type="GO" id="GO:0050660">
    <property type="term" value="F:flavin adenine dinucleotide binding"/>
    <property type="evidence" value="ECO:0007669"/>
    <property type="project" value="InterPro"/>
</dbReference>
<name>A0A7X1DWC2_9PSED</name>
<dbReference type="Pfam" id="PF00732">
    <property type="entry name" value="GMC_oxred_N"/>
    <property type="match status" value="1"/>
</dbReference>
<evidence type="ECO:0000256" key="2">
    <source>
        <dbReference type="ARBA" id="ARBA00010790"/>
    </source>
</evidence>
<comment type="cofactor">
    <cofactor evidence="1 6">
        <name>FAD</name>
        <dbReference type="ChEBI" id="CHEBI:57692"/>
    </cofactor>
</comment>
<accession>A0A7X1DWC2</accession>
<dbReference type="Gene3D" id="3.30.560.10">
    <property type="entry name" value="Glucose Oxidase, domain 3"/>
    <property type="match status" value="1"/>
</dbReference>
<evidence type="ECO:0000256" key="3">
    <source>
        <dbReference type="ARBA" id="ARBA00022630"/>
    </source>
</evidence>
<dbReference type="Proteomes" id="UP000534677">
    <property type="component" value="Unassembled WGS sequence"/>
</dbReference>
<dbReference type="GO" id="GO:0016614">
    <property type="term" value="F:oxidoreductase activity, acting on CH-OH group of donors"/>
    <property type="evidence" value="ECO:0007669"/>
    <property type="project" value="InterPro"/>
</dbReference>
<dbReference type="InterPro" id="IPR036188">
    <property type="entry name" value="FAD/NAD-bd_sf"/>
</dbReference>
<dbReference type="PROSITE" id="PS51257">
    <property type="entry name" value="PROKAR_LIPOPROTEIN"/>
    <property type="match status" value="1"/>
</dbReference>
<evidence type="ECO:0000256" key="7">
    <source>
        <dbReference type="RuleBase" id="RU003968"/>
    </source>
</evidence>
<evidence type="ECO:0000313" key="11">
    <source>
        <dbReference type="EMBL" id="MBC2404618.1"/>
    </source>
</evidence>
<evidence type="ECO:0000256" key="6">
    <source>
        <dbReference type="PIRSR" id="PIRSR000137-2"/>
    </source>
</evidence>
<comment type="caution">
    <text evidence="11">The sequence shown here is derived from an EMBL/GenBank/DDBJ whole genome shotgun (WGS) entry which is preliminary data.</text>
</comment>
<evidence type="ECO:0000259" key="8">
    <source>
        <dbReference type="PROSITE" id="PS00623"/>
    </source>
</evidence>
<feature type="domain" description="Glucose-methanol-choline oxidoreductase N-terminal" evidence="9">
    <location>
        <begin position="252"/>
        <end position="266"/>
    </location>
</feature>
<keyword evidence="5" id="KW-0560">Oxidoreductase</keyword>
<evidence type="ECO:0000259" key="9">
    <source>
        <dbReference type="PROSITE" id="PS00624"/>
    </source>
</evidence>
<feature type="domain" description="Glucose-methanol-choline oxidoreductase N-terminal" evidence="8">
    <location>
        <begin position="79"/>
        <end position="102"/>
    </location>
</feature>
<dbReference type="PIRSF" id="PIRSF000137">
    <property type="entry name" value="Alcohol_oxidase"/>
    <property type="match status" value="1"/>
</dbReference>
<organism evidence="11 12">
    <name type="scientific">Pseudomonas cremoris</name>
    <dbReference type="NCBI Taxonomy" id="2724178"/>
    <lineage>
        <taxon>Bacteria</taxon>
        <taxon>Pseudomonadati</taxon>
        <taxon>Pseudomonadota</taxon>
        <taxon>Gammaproteobacteria</taxon>
        <taxon>Pseudomonadales</taxon>
        <taxon>Pseudomonadaceae</taxon>
        <taxon>Pseudomonas</taxon>
    </lineage>
</organism>
<evidence type="ECO:0000313" key="12">
    <source>
        <dbReference type="Proteomes" id="UP000520513"/>
    </source>
</evidence>
<protein>
    <submittedName>
        <fullName evidence="11">GMC family oxidoreductase</fullName>
    </submittedName>
</protein>
<evidence type="ECO:0000256" key="1">
    <source>
        <dbReference type="ARBA" id="ARBA00001974"/>
    </source>
</evidence>
<dbReference type="Pfam" id="PF05199">
    <property type="entry name" value="GMC_oxred_C"/>
    <property type="match status" value="1"/>
</dbReference>
<dbReference type="RefSeq" id="WP_185703880.1">
    <property type="nucleotide sequence ID" value="NZ_JAAXCY010000001.1"/>
</dbReference>
<dbReference type="Proteomes" id="UP000520513">
    <property type="component" value="Unassembled WGS sequence"/>
</dbReference>
<sequence length="531" mass="57353">MREFDYIVVGAGSAGCAVTCRLIQAGHSVLLLEAGAKDNHPFIHIPATFFKVHGTHRTWRYETVSQSYVNGRQMYIPQGRTLGGGSSVNGMIYIRGQAEDYEEWKKAGCTQWGWDDVLPVFKRSECNRRLNTALHGNDGPLVVSDNTHCHPLSKAFVDSAVAYGLPFTDDFNGPTQAGAGYYQTTTRNGRRGSSAATYLKAVLPSPLLQVLTHAGVEQLLIESGRAVGVRASLHKQPAAEFRCRGEVILAAGAVATPKLLMLSGIGPADELRQHGIGVVVDASQVGKNFQDHLTSSVYGRTRAPISLLGQDKGISAIGHGLKYLYGRKGLLSSNVIESGAFFDSTGAGGRPDIQIHMTPTLVGDVDRPPPEGHGISINPCALRPKSRGTARLRSNNPRDPLWLDAGFLSHPEDLATMIRGVRISLEILRSGPLAELIESPILLPNRREYSDQALADHIRRVCKTVFHPSGTCRMGSDEHSVVDQQLKVRGVEGLRIADASIMPSLISGNTNAPCIMIGERCTDFILQGATV</sequence>
<dbReference type="EMBL" id="JAAXCY010000001">
    <property type="protein sequence ID" value="MBC2404618.1"/>
    <property type="molecule type" value="Genomic_DNA"/>
</dbReference>
<evidence type="ECO:0000256" key="4">
    <source>
        <dbReference type="ARBA" id="ARBA00022827"/>
    </source>
</evidence>
<comment type="similarity">
    <text evidence="2 7">Belongs to the GMC oxidoreductase family.</text>
</comment>
<feature type="binding site" evidence="6">
    <location>
        <position position="216"/>
    </location>
    <ligand>
        <name>FAD</name>
        <dbReference type="ChEBI" id="CHEBI:57692"/>
    </ligand>
</feature>
<reference evidence="12 13" key="1">
    <citation type="submission" date="2020-04" db="EMBL/GenBank/DDBJ databases">
        <title>Pseudomonas crami sp. nov., a novel proteolytic bacterial species isolated from cream.</title>
        <authorList>
            <person name="Hofmann K."/>
            <person name="Woller A."/>
            <person name="Huptas C."/>
            <person name="Wenning M."/>
            <person name="Scherer S."/>
            <person name="Doll E.V."/>
        </authorList>
    </citation>
    <scope>NUCLEOTIDE SEQUENCE [LARGE SCALE GENOMIC DNA]</scope>
    <source>
        <strain evidence="10 13">WS 5096</strain>
        <strain evidence="11 12">WS 5106</strain>
    </source>
</reference>
<dbReference type="EMBL" id="JAAXCZ010000001">
    <property type="protein sequence ID" value="MBC2379777.1"/>
    <property type="molecule type" value="Genomic_DNA"/>
</dbReference>
<dbReference type="SUPFAM" id="SSF54373">
    <property type="entry name" value="FAD-linked reductases, C-terminal domain"/>
    <property type="match status" value="1"/>
</dbReference>